<accession>A0A2R4LZS2</accession>
<evidence type="ECO:0000256" key="1">
    <source>
        <dbReference type="ARBA" id="ARBA00004496"/>
    </source>
</evidence>
<comment type="subcellular location">
    <subcellularLocation>
        <location evidence="1">Cytoplasm</location>
    </subcellularLocation>
</comment>
<dbReference type="AlphaFoldDB" id="A0A2R4LZS2"/>
<dbReference type="Proteomes" id="UP000241447">
    <property type="component" value="Chromosome"/>
</dbReference>
<evidence type="ECO:0000256" key="3">
    <source>
        <dbReference type="ARBA" id="ARBA00012584"/>
    </source>
</evidence>
<proteinExistence type="inferred from homology"/>
<dbReference type="Pfam" id="PF01300">
    <property type="entry name" value="Sua5_yciO_yrdC"/>
    <property type="match status" value="1"/>
</dbReference>
<dbReference type="GO" id="GO:0003725">
    <property type="term" value="F:double-stranded RNA binding"/>
    <property type="evidence" value="ECO:0007669"/>
    <property type="project" value="InterPro"/>
</dbReference>
<protein>
    <recommendedName>
        <fullName evidence="10">L-threonylcarbamoyladenylate synthase</fullName>
        <ecNumber evidence="3">2.7.7.87</ecNumber>
    </recommendedName>
    <alternativeName>
        <fullName evidence="10">L-threonylcarbamoyladenylate synthase</fullName>
    </alternativeName>
</protein>
<organism evidence="13 14">
    <name type="scientific">Celeribacter baekdonensis</name>
    <dbReference type="NCBI Taxonomy" id="875171"/>
    <lineage>
        <taxon>Bacteria</taxon>
        <taxon>Pseudomonadati</taxon>
        <taxon>Pseudomonadota</taxon>
        <taxon>Alphaproteobacteria</taxon>
        <taxon>Rhodobacterales</taxon>
        <taxon>Roseobacteraceae</taxon>
        <taxon>Celeribacter</taxon>
    </lineage>
</organism>
<dbReference type="Gene3D" id="3.90.870.10">
    <property type="entry name" value="DHBP synthase"/>
    <property type="match status" value="1"/>
</dbReference>
<evidence type="ECO:0000256" key="9">
    <source>
        <dbReference type="ARBA" id="ARBA00022840"/>
    </source>
</evidence>
<dbReference type="InterPro" id="IPR006070">
    <property type="entry name" value="Sua5-like_dom"/>
</dbReference>
<dbReference type="InterPro" id="IPR017945">
    <property type="entry name" value="DHBP_synth_RibB-like_a/b_dom"/>
</dbReference>
<keyword evidence="8" id="KW-0547">Nucleotide-binding</keyword>
<dbReference type="KEGG" id="cbak:DA792_03970"/>
<evidence type="ECO:0000256" key="4">
    <source>
        <dbReference type="ARBA" id="ARBA00022490"/>
    </source>
</evidence>
<dbReference type="GO" id="GO:0000049">
    <property type="term" value="F:tRNA binding"/>
    <property type="evidence" value="ECO:0007669"/>
    <property type="project" value="TreeGrafter"/>
</dbReference>
<keyword evidence="6" id="KW-0819">tRNA processing</keyword>
<dbReference type="PROSITE" id="PS51163">
    <property type="entry name" value="YRDC"/>
    <property type="match status" value="1"/>
</dbReference>
<evidence type="ECO:0000256" key="11">
    <source>
        <dbReference type="ARBA" id="ARBA00048366"/>
    </source>
</evidence>
<dbReference type="SUPFAM" id="SSF55821">
    <property type="entry name" value="YrdC/RibB"/>
    <property type="match status" value="1"/>
</dbReference>
<keyword evidence="7" id="KW-0548">Nucleotidyltransferase</keyword>
<keyword evidence="5" id="KW-0808">Transferase</keyword>
<dbReference type="PANTHER" id="PTHR17490:SF16">
    <property type="entry name" value="THREONYLCARBAMOYL-AMP SYNTHASE"/>
    <property type="match status" value="1"/>
</dbReference>
<comment type="catalytic activity">
    <reaction evidence="11">
        <text>L-threonine + hydrogencarbonate + ATP = L-threonylcarbamoyladenylate + diphosphate + H2O</text>
        <dbReference type="Rhea" id="RHEA:36407"/>
        <dbReference type="ChEBI" id="CHEBI:15377"/>
        <dbReference type="ChEBI" id="CHEBI:17544"/>
        <dbReference type="ChEBI" id="CHEBI:30616"/>
        <dbReference type="ChEBI" id="CHEBI:33019"/>
        <dbReference type="ChEBI" id="CHEBI:57926"/>
        <dbReference type="ChEBI" id="CHEBI:73682"/>
        <dbReference type="EC" id="2.7.7.87"/>
    </reaction>
</comment>
<dbReference type="EC" id="2.7.7.87" evidence="3"/>
<evidence type="ECO:0000256" key="2">
    <source>
        <dbReference type="ARBA" id="ARBA00007663"/>
    </source>
</evidence>
<feature type="domain" description="YrdC-like" evidence="12">
    <location>
        <begin position="20"/>
        <end position="205"/>
    </location>
</feature>
<evidence type="ECO:0000256" key="6">
    <source>
        <dbReference type="ARBA" id="ARBA00022694"/>
    </source>
</evidence>
<evidence type="ECO:0000256" key="7">
    <source>
        <dbReference type="ARBA" id="ARBA00022695"/>
    </source>
</evidence>
<sequence>MICPHRANLKAAKMMDHSVNADADRVAAALMDGQIVLLPTDTVIGLAACPTQAEAVARVFDLKARARSKNLPIMIAAQDQIDMLGGIANSAVEKMLSSGHMPGPLTVALGVDATRAPDWLQDREEIAFRIPNDALLLAVLRRTGPLLVTSANRSGQETPNTTEAALAQLNGAPDVVVAGVGRGSQPSTLVNCRVTPARIERLGAVSENEIATILEGLQ</sequence>
<evidence type="ECO:0000313" key="13">
    <source>
        <dbReference type="EMBL" id="AVW90349.1"/>
    </source>
</evidence>
<evidence type="ECO:0000259" key="12">
    <source>
        <dbReference type="PROSITE" id="PS51163"/>
    </source>
</evidence>
<evidence type="ECO:0000256" key="8">
    <source>
        <dbReference type="ARBA" id="ARBA00022741"/>
    </source>
</evidence>
<gene>
    <name evidence="13" type="ORF">DA792_03970</name>
</gene>
<dbReference type="GO" id="GO:0005524">
    <property type="term" value="F:ATP binding"/>
    <property type="evidence" value="ECO:0007669"/>
    <property type="project" value="UniProtKB-KW"/>
</dbReference>
<comment type="similarity">
    <text evidence="2">Belongs to the SUA5 family.</text>
</comment>
<evidence type="ECO:0000256" key="5">
    <source>
        <dbReference type="ARBA" id="ARBA00022679"/>
    </source>
</evidence>
<evidence type="ECO:0000313" key="14">
    <source>
        <dbReference type="Proteomes" id="UP000241447"/>
    </source>
</evidence>
<dbReference type="GO" id="GO:0061710">
    <property type="term" value="F:L-threonylcarbamoyladenylate synthase"/>
    <property type="evidence" value="ECO:0007669"/>
    <property type="project" value="UniProtKB-EC"/>
</dbReference>
<dbReference type="InterPro" id="IPR050156">
    <property type="entry name" value="TC-AMP_synthase_SUA5"/>
</dbReference>
<name>A0A2R4LZS2_9RHOB</name>
<dbReference type="EMBL" id="CP028475">
    <property type="protein sequence ID" value="AVW90349.1"/>
    <property type="molecule type" value="Genomic_DNA"/>
</dbReference>
<keyword evidence="9" id="KW-0067">ATP-binding</keyword>
<dbReference type="GO" id="GO:0006450">
    <property type="term" value="P:regulation of translational fidelity"/>
    <property type="evidence" value="ECO:0007669"/>
    <property type="project" value="TreeGrafter"/>
</dbReference>
<dbReference type="GO" id="GO:0005737">
    <property type="term" value="C:cytoplasm"/>
    <property type="evidence" value="ECO:0007669"/>
    <property type="project" value="UniProtKB-SubCell"/>
</dbReference>
<dbReference type="GO" id="GO:0008033">
    <property type="term" value="P:tRNA processing"/>
    <property type="evidence" value="ECO:0007669"/>
    <property type="project" value="UniProtKB-KW"/>
</dbReference>
<reference evidence="13 14" key="1">
    <citation type="submission" date="2018-03" db="EMBL/GenBank/DDBJ databases">
        <title>The Complete Genome of Celeribacter baekdonensis strain LH4, a Thiosulfate-Oxidizing Alphaproteobacterium Isolated from Gulf of Mexico Continental Slope Sediments.</title>
        <authorList>
            <person name="Flood B.E."/>
            <person name="Bailey J.V."/>
            <person name="Leprich D."/>
        </authorList>
    </citation>
    <scope>NUCLEOTIDE SEQUENCE [LARGE SCALE GENOMIC DNA]</scope>
    <source>
        <strain evidence="13 14">LH4</strain>
    </source>
</reference>
<dbReference type="PANTHER" id="PTHR17490">
    <property type="entry name" value="SUA5"/>
    <property type="match status" value="1"/>
</dbReference>
<keyword evidence="4" id="KW-0963">Cytoplasm</keyword>
<evidence type="ECO:0000256" key="10">
    <source>
        <dbReference type="ARBA" id="ARBA00029774"/>
    </source>
</evidence>